<protein>
    <recommendedName>
        <fullName evidence="7">SsuA/THI5-like domain-containing protein</fullName>
    </recommendedName>
</protein>
<keyword evidence="3 4" id="KW-0732">Signal</keyword>
<evidence type="ECO:0000313" key="6">
    <source>
        <dbReference type="Proteomes" id="UP000475545"/>
    </source>
</evidence>
<evidence type="ECO:0000256" key="1">
    <source>
        <dbReference type="ARBA" id="ARBA00004418"/>
    </source>
</evidence>
<dbReference type="PANTHER" id="PTHR30024:SF47">
    <property type="entry name" value="TAURINE-BINDING PERIPLASMIC PROTEIN"/>
    <property type="match status" value="1"/>
</dbReference>
<dbReference type="GO" id="GO:0042597">
    <property type="term" value="C:periplasmic space"/>
    <property type="evidence" value="ECO:0007669"/>
    <property type="project" value="UniProtKB-SubCell"/>
</dbReference>
<dbReference type="PANTHER" id="PTHR30024">
    <property type="entry name" value="ALIPHATIC SULFONATES-BINDING PROTEIN-RELATED"/>
    <property type="match status" value="1"/>
</dbReference>
<evidence type="ECO:0000256" key="3">
    <source>
        <dbReference type="ARBA" id="ARBA00022729"/>
    </source>
</evidence>
<dbReference type="RefSeq" id="WP_160900200.1">
    <property type="nucleotide sequence ID" value="NZ_CP102850.1"/>
</dbReference>
<comment type="subcellular location">
    <subcellularLocation>
        <location evidence="1">Periplasm</location>
    </subcellularLocation>
</comment>
<comment type="caution">
    <text evidence="5">The sequence shown here is derived from an EMBL/GenBank/DDBJ whole genome shotgun (WGS) entry which is preliminary data.</text>
</comment>
<feature type="signal peptide" evidence="4">
    <location>
        <begin position="1"/>
        <end position="20"/>
    </location>
</feature>
<organism evidence="5 6">
    <name type="scientific">Gordonia mangrovi</name>
    <dbReference type="NCBI Taxonomy" id="2665643"/>
    <lineage>
        <taxon>Bacteria</taxon>
        <taxon>Bacillati</taxon>
        <taxon>Actinomycetota</taxon>
        <taxon>Actinomycetes</taxon>
        <taxon>Mycobacteriales</taxon>
        <taxon>Gordoniaceae</taxon>
        <taxon>Gordonia</taxon>
    </lineage>
</organism>
<dbReference type="AlphaFoldDB" id="A0A6L7GML2"/>
<evidence type="ECO:0000256" key="2">
    <source>
        <dbReference type="ARBA" id="ARBA00010742"/>
    </source>
</evidence>
<dbReference type="Proteomes" id="UP000475545">
    <property type="component" value="Unassembled WGS sequence"/>
</dbReference>
<keyword evidence="6" id="KW-1185">Reference proteome</keyword>
<proteinExistence type="inferred from homology"/>
<name>A0A6L7GML2_9ACTN</name>
<evidence type="ECO:0000313" key="5">
    <source>
        <dbReference type="EMBL" id="MXP20025.1"/>
    </source>
</evidence>
<evidence type="ECO:0000256" key="4">
    <source>
        <dbReference type="SAM" id="SignalP"/>
    </source>
</evidence>
<feature type="chain" id="PRO_5026784188" description="SsuA/THI5-like domain-containing protein" evidence="4">
    <location>
        <begin position="21"/>
        <end position="347"/>
    </location>
</feature>
<accession>A0A6L7GML2</accession>
<dbReference type="Pfam" id="PF13379">
    <property type="entry name" value="NMT1_2"/>
    <property type="match status" value="1"/>
</dbReference>
<dbReference type="PROSITE" id="PS51257">
    <property type="entry name" value="PROKAR_LIPOPROTEIN"/>
    <property type="match status" value="1"/>
</dbReference>
<dbReference type="SUPFAM" id="SSF53850">
    <property type="entry name" value="Periplasmic binding protein-like II"/>
    <property type="match status" value="1"/>
</dbReference>
<dbReference type="Gene3D" id="3.40.190.10">
    <property type="entry name" value="Periplasmic binding protein-like II"/>
    <property type="match status" value="2"/>
</dbReference>
<sequence>MRFRRFVSGVALVAAATTMAACGGDSGSAMNEDGNIEVQIGRAPAFPQFPLFVAEEKGFFTEGGLAPEFVGIKSGPEQTAAQVSGQLDIVDNVPNNLLPIIDKGTDLKAFTAVTKASQFDIIVRSDYPITAAQGDWQETMKQLEGAKVGVIARGTGAEDMARTLFQEAGVDPERQTYIATGLPATTMAAMQNGQIDMAMTIEPGITQATQNGLAKAPFSLRDGEGPESLMWPGVIGTVTAEYAEANPDVLNRYVDVMTTTFDWMKDPANRDEVIELLQSSLSVPTDTADALYDNSMDNFADQVPLTDEDISELTTAAQWVKSTGDVSKDYTGEDFTIRVDTAGSEGQ</sequence>
<dbReference type="EMBL" id="WMBR01000001">
    <property type="protein sequence ID" value="MXP20025.1"/>
    <property type="molecule type" value="Genomic_DNA"/>
</dbReference>
<reference evidence="5 6" key="1">
    <citation type="submission" date="2019-11" db="EMBL/GenBank/DDBJ databases">
        <title>Gordonia sp. nov., a novel actinobacterium isolated from mangrove soil in Hainan.</title>
        <authorList>
            <person name="Huang X."/>
            <person name="Xie Y."/>
            <person name="Chu X."/>
            <person name="Xiao K."/>
        </authorList>
    </citation>
    <scope>NUCLEOTIDE SEQUENCE [LARGE SCALE GENOMIC DNA]</scope>
    <source>
        <strain evidence="5 6">HNM0687</strain>
    </source>
</reference>
<gene>
    <name evidence="5" type="ORF">GIY30_01410</name>
</gene>
<comment type="similarity">
    <text evidence="2">Belongs to the bacterial solute-binding protein SsuA/TauA family.</text>
</comment>
<evidence type="ECO:0008006" key="7">
    <source>
        <dbReference type="Google" id="ProtNLM"/>
    </source>
</evidence>